<protein>
    <submittedName>
        <fullName evidence="3">Uncharacterized protein</fullName>
    </submittedName>
</protein>
<dbReference type="Proteomes" id="UP000826462">
    <property type="component" value="Chromosome 1"/>
</dbReference>
<dbReference type="RefSeq" id="WP_219799771.1">
    <property type="nucleotide sequence ID" value="NZ_CP080095.1"/>
</dbReference>
<feature type="chain" id="PRO_5047467558" evidence="2">
    <location>
        <begin position="23"/>
        <end position="94"/>
    </location>
</feature>
<organism evidence="3 4">
    <name type="scientific">Paraburkholderia edwinii</name>
    <dbReference type="NCBI Taxonomy" id="2861782"/>
    <lineage>
        <taxon>Bacteria</taxon>
        <taxon>Pseudomonadati</taxon>
        <taxon>Pseudomonadota</taxon>
        <taxon>Betaproteobacteria</taxon>
        <taxon>Burkholderiales</taxon>
        <taxon>Burkholderiaceae</taxon>
        <taxon>Paraburkholderia</taxon>
    </lineage>
</organism>
<keyword evidence="2" id="KW-0732">Signal</keyword>
<feature type="region of interest" description="Disordered" evidence="1">
    <location>
        <begin position="49"/>
        <end position="94"/>
    </location>
</feature>
<evidence type="ECO:0000256" key="1">
    <source>
        <dbReference type="SAM" id="MobiDB-lite"/>
    </source>
</evidence>
<sequence length="94" mass="10526">MRPMSLLLCGIVVSTLAGIAAAQQRPQQQGWNWKPDQPATLEAWQQAETRNHDFTPPTPRGDLRGDIASNVRAPRPAQPRDDDASRRPRPPTHR</sequence>
<evidence type="ECO:0000256" key="2">
    <source>
        <dbReference type="SAM" id="SignalP"/>
    </source>
</evidence>
<keyword evidence="4" id="KW-1185">Reference proteome</keyword>
<proteinExistence type="predicted"/>
<accession>A0ABX8UN79</accession>
<evidence type="ECO:0000313" key="4">
    <source>
        <dbReference type="Proteomes" id="UP000826462"/>
    </source>
</evidence>
<evidence type="ECO:0000313" key="3">
    <source>
        <dbReference type="EMBL" id="QYD70457.1"/>
    </source>
</evidence>
<gene>
    <name evidence="3" type="ORF">KZJ38_09310</name>
</gene>
<dbReference type="EMBL" id="CP080095">
    <property type="protein sequence ID" value="QYD70457.1"/>
    <property type="molecule type" value="Genomic_DNA"/>
</dbReference>
<name>A0ABX8UN79_9BURK</name>
<feature type="signal peptide" evidence="2">
    <location>
        <begin position="1"/>
        <end position="22"/>
    </location>
</feature>
<reference evidence="3 4" key="1">
    <citation type="submission" date="2021-07" db="EMBL/GenBank/DDBJ databases">
        <title>Paraburkholderia edwinii protects Aspergillus sp. from phenazines by acting as a toxin sponge.</title>
        <authorList>
            <person name="Dahlstrom K.M."/>
            <person name="Newman D.K."/>
        </authorList>
    </citation>
    <scope>NUCLEOTIDE SEQUENCE [LARGE SCALE GENOMIC DNA]</scope>
    <source>
        <strain evidence="3 4">Pe01</strain>
    </source>
</reference>